<dbReference type="Proteomes" id="UP001303902">
    <property type="component" value="Chromosome"/>
</dbReference>
<accession>A0ABZ0L696</accession>
<name>A0ABZ0L696_9BACL</name>
<evidence type="ECO:0000313" key="1">
    <source>
        <dbReference type="EMBL" id="WOV88086.1"/>
    </source>
</evidence>
<dbReference type="Gene3D" id="1.10.10.10">
    <property type="entry name" value="Winged helix-like DNA-binding domain superfamily/Winged helix DNA-binding domain"/>
    <property type="match status" value="1"/>
</dbReference>
<proteinExistence type="predicted"/>
<evidence type="ECO:0000313" key="2">
    <source>
        <dbReference type="Proteomes" id="UP001303902"/>
    </source>
</evidence>
<dbReference type="RefSeq" id="WP_317968787.1">
    <property type="nucleotide sequence ID" value="NZ_CP129118.1"/>
</dbReference>
<dbReference type="EMBL" id="CP129118">
    <property type="protein sequence ID" value="WOV88086.1"/>
    <property type="molecule type" value="Genomic_DNA"/>
</dbReference>
<keyword evidence="2" id="KW-1185">Reference proteome</keyword>
<dbReference type="InterPro" id="IPR036388">
    <property type="entry name" value="WH-like_DNA-bd_sf"/>
</dbReference>
<protein>
    <recommendedName>
        <fullName evidence="3">Helix-turn-helix domain-containing protein</fullName>
    </recommendedName>
</protein>
<gene>
    <name evidence="1" type="ORF">QWT69_02890</name>
</gene>
<dbReference type="Pfam" id="PF13730">
    <property type="entry name" value="HTH_36"/>
    <property type="match status" value="1"/>
</dbReference>
<reference evidence="1 2" key="1">
    <citation type="submission" date="2023-06" db="EMBL/GenBank/DDBJ databases">
        <title>Sporosarcina sp. nov., isolated from Korean tranditional fermented seafood 'Jeotgal'.</title>
        <authorList>
            <person name="Yang A.I."/>
            <person name="Shin N.-R."/>
        </authorList>
    </citation>
    <scope>NUCLEOTIDE SEQUENCE [LARGE SCALE GENOMIC DNA]</scope>
    <source>
        <strain evidence="1 2">T2O-4</strain>
    </source>
</reference>
<organism evidence="1 2">
    <name type="scientific">Sporosarcina oncorhynchi</name>
    <dbReference type="NCBI Taxonomy" id="3056444"/>
    <lineage>
        <taxon>Bacteria</taxon>
        <taxon>Bacillati</taxon>
        <taxon>Bacillota</taxon>
        <taxon>Bacilli</taxon>
        <taxon>Bacillales</taxon>
        <taxon>Caryophanaceae</taxon>
        <taxon>Sporosarcina</taxon>
    </lineage>
</organism>
<evidence type="ECO:0008006" key="3">
    <source>
        <dbReference type="Google" id="ProtNLM"/>
    </source>
</evidence>
<sequence length="114" mass="12993">MNTHYLKRHANFTTAEQLDRATELHMLQHNDSLTISDVQVLDTIRRHSKEHGAAHLPYSTIEAEIGRSNITVRRAIRKLVELKIIQKVHYIQPVMQGLGANIYVILPYGLVVDG</sequence>